<dbReference type="RefSeq" id="WP_215625854.1">
    <property type="nucleotide sequence ID" value="NZ_CP067089.2"/>
</dbReference>
<keyword evidence="1" id="KW-0677">Repeat</keyword>
<dbReference type="PANTHER" id="PTHR24198">
    <property type="entry name" value="ANKYRIN REPEAT AND PROTEIN KINASE DOMAIN-CONTAINING PROTEIN"/>
    <property type="match status" value="1"/>
</dbReference>
<feature type="repeat" description="ANK" evidence="3">
    <location>
        <begin position="66"/>
        <end position="98"/>
    </location>
</feature>
<reference evidence="4" key="1">
    <citation type="submission" date="2021-01" db="EMBL/GenBank/DDBJ databases">
        <title>Description of Breznakiella homolactica.</title>
        <authorList>
            <person name="Song Y."/>
            <person name="Brune A."/>
        </authorList>
    </citation>
    <scope>NUCLEOTIDE SEQUENCE</scope>
    <source>
        <strain evidence="4">RmG30</strain>
    </source>
</reference>
<feature type="repeat" description="ANK" evidence="3">
    <location>
        <begin position="612"/>
        <end position="644"/>
    </location>
</feature>
<dbReference type="SUPFAM" id="SSF48403">
    <property type="entry name" value="Ankyrin repeat"/>
    <property type="match status" value="3"/>
</dbReference>
<feature type="repeat" description="ANK" evidence="3">
    <location>
        <begin position="250"/>
        <end position="282"/>
    </location>
</feature>
<dbReference type="PROSITE" id="PS50088">
    <property type="entry name" value="ANK_REPEAT"/>
    <property type="match status" value="17"/>
</dbReference>
<keyword evidence="2 3" id="KW-0040">ANK repeat</keyword>
<evidence type="ECO:0000256" key="1">
    <source>
        <dbReference type="ARBA" id="ARBA00022737"/>
    </source>
</evidence>
<dbReference type="AlphaFoldDB" id="A0A7T7XLS3"/>
<dbReference type="InterPro" id="IPR036770">
    <property type="entry name" value="Ankyrin_rpt-contain_sf"/>
</dbReference>
<proteinExistence type="predicted"/>
<dbReference type="PROSITE" id="PS50297">
    <property type="entry name" value="ANK_REP_REGION"/>
    <property type="match status" value="15"/>
</dbReference>
<accession>A0A7T7XLS3</accession>
<feature type="repeat" description="ANK" evidence="3">
    <location>
        <begin position="678"/>
        <end position="710"/>
    </location>
</feature>
<evidence type="ECO:0000256" key="2">
    <source>
        <dbReference type="ARBA" id="ARBA00023043"/>
    </source>
</evidence>
<feature type="repeat" description="ANK" evidence="3">
    <location>
        <begin position="482"/>
        <end position="514"/>
    </location>
</feature>
<dbReference type="SMART" id="SM00248">
    <property type="entry name" value="ANK"/>
    <property type="match status" value="20"/>
</dbReference>
<evidence type="ECO:0000313" key="4">
    <source>
        <dbReference type="EMBL" id="QQO08548.1"/>
    </source>
</evidence>
<feature type="repeat" description="ANK" evidence="3">
    <location>
        <begin position="809"/>
        <end position="841"/>
    </location>
</feature>
<evidence type="ECO:0000256" key="3">
    <source>
        <dbReference type="PROSITE-ProRule" id="PRU00023"/>
    </source>
</evidence>
<dbReference type="Pfam" id="PF12796">
    <property type="entry name" value="Ank_2"/>
    <property type="match status" value="6"/>
</dbReference>
<keyword evidence="5" id="KW-1185">Reference proteome</keyword>
<feature type="repeat" description="ANK" evidence="3">
    <location>
        <begin position="448"/>
        <end position="481"/>
    </location>
</feature>
<dbReference type="Pfam" id="PF00023">
    <property type="entry name" value="Ank"/>
    <property type="match status" value="2"/>
</dbReference>
<feature type="repeat" description="ANK" evidence="3">
    <location>
        <begin position="283"/>
        <end position="315"/>
    </location>
</feature>
<gene>
    <name evidence="4" type="ORF">JFL75_16665</name>
</gene>
<dbReference type="PROSITE" id="PS51257">
    <property type="entry name" value="PROKAR_LIPOPROTEIN"/>
    <property type="match status" value="1"/>
</dbReference>
<feature type="repeat" description="ANK" evidence="3">
    <location>
        <begin position="873"/>
        <end position="905"/>
    </location>
</feature>
<feature type="repeat" description="ANK" evidence="3">
    <location>
        <begin position="546"/>
        <end position="578"/>
    </location>
</feature>
<organism evidence="4 5">
    <name type="scientific">Breznakiella homolactica</name>
    <dbReference type="NCBI Taxonomy" id="2798577"/>
    <lineage>
        <taxon>Bacteria</taxon>
        <taxon>Pseudomonadati</taxon>
        <taxon>Spirochaetota</taxon>
        <taxon>Spirochaetia</taxon>
        <taxon>Spirochaetales</taxon>
        <taxon>Breznakiellaceae</taxon>
        <taxon>Breznakiella</taxon>
    </lineage>
</organism>
<protein>
    <submittedName>
        <fullName evidence="4">Ankyrin repeat domain-containing protein</fullName>
    </submittedName>
</protein>
<feature type="repeat" description="ANK" evidence="3">
    <location>
        <begin position="350"/>
        <end position="383"/>
    </location>
</feature>
<feature type="repeat" description="ANK" evidence="3">
    <location>
        <begin position="711"/>
        <end position="743"/>
    </location>
</feature>
<sequence>MKPKNFSILAFIAGILIPFILLTGCKSSPAAAPAQEDLWTLLSNGETDKARTLFLGKTDVNSTDELGRTPLHMAAELWDSGMGSFFISLGADVNAVDNTGRSALTIAAANRDAAMGGILTNAGADIHYRGPEGFSAAQIGIQEGGTFLEALATPSSVAKTNAGGQTLLHLASEYGSGEAARIILDRGASVNKRDRQGRTALDIALARGDSLSHAETAEVLILRGGYSEEAIFSYLAPAVRSSNYSMRTADGLAPIHFAAREGSIGIVRFLINKKADINAKNAAGMTALHESARSGDLETMSLLLSSGIAVNSRDAKGNTAMHIVMPPETRKNGLDLLFAYNADPNIKDDHGDTPLHIAIALNMDTATTDRLLSGGANVTIRNIEGKTPLHTALEEGRYHTIPLLLSRGADIFAADNHGVTPFDLALLQGDESLSAMVTPGTVTLSDSAGNTQLHIAVKNGAELRLISQILDYKAAVNARNQAGDTALHTAIVLNEAEIGELLISRGADIFAVNTEGHSPLYLGLTGGDPVRSWMLNPTVIAARDGLGNGPLHYAAQWKMDKVIPELAARGADIESPNATGETPLFIAVKQDSPSTIMSVLASGAQINGRDTLGNTALHAAVRWNAQSGTETLIYAGADINAHALNGKTPLHDSVRLGMVSIEETLAMHGAKLEERDNEGNTPFMEAVLAGLPAAAERLAERGADPTARNSRGDTPLHIAVGINRNDVATLLLTWGAPIHARNSSGKTPFQIALATSPAMVSTLLTKDRILASDDNGYSPLHIAVLDEAPGDMIRAIIQQGGRVSAIDSSGQTPLRAAINTENWEAARILADAGSDIFSAAADGESPATASLKKGSDAVKALFSGRAITARDSAGNTILHYAAQNGCPEMVALLIEMGASKNIKNVADESPIDIARRWNREEVTALLSG</sequence>
<dbReference type="Pfam" id="PF13857">
    <property type="entry name" value="Ank_5"/>
    <property type="match status" value="2"/>
</dbReference>
<dbReference type="Gene3D" id="1.25.40.20">
    <property type="entry name" value="Ankyrin repeat-containing domain"/>
    <property type="match status" value="7"/>
</dbReference>
<evidence type="ECO:0000313" key="5">
    <source>
        <dbReference type="Proteomes" id="UP000595917"/>
    </source>
</evidence>
<feature type="repeat" description="ANK" evidence="3">
    <location>
        <begin position="163"/>
        <end position="195"/>
    </location>
</feature>
<dbReference type="Proteomes" id="UP000595917">
    <property type="component" value="Chromosome"/>
</dbReference>
<dbReference type="PANTHER" id="PTHR24198:SF165">
    <property type="entry name" value="ANKYRIN REPEAT-CONTAINING PROTEIN-RELATED"/>
    <property type="match status" value="1"/>
</dbReference>
<feature type="repeat" description="ANK" evidence="3">
    <location>
        <begin position="579"/>
        <end position="611"/>
    </location>
</feature>
<name>A0A7T7XLS3_9SPIR</name>
<dbReference type="InterPro" id="IPR002110">
    <property type="entry name" value="Ankyrin_rpt"/>
</dbReference>
<feature type="repeat" description="ANK" evidence="3">
    <location>
        <begin position="775"/>
        <end position="808"/>
    </location>
</feature>
<dbReference type="KEGG" id="bhc:JFL75_16665"/>
<feature type="repeat" description="ANK" evidence="3">
    <location>
        <begin position="384"/>
        <end position="416"/>
    </location>
</feature>
<dbReference type="EMBL" id="CP067089">
    <property type="protein sequence ID" value="QQO08548.1"/>
    <property type="molecule type" value="Genomic_DNA"/>
</dbReference>
<feature type="repeat" description="ANK" evidence="3">
    <location>
        <begin position="645"/>
        <end position="677"/>
    </location>
</feature>